<dbReference type="PANTHER" id="PTHR31286:SF167">
    <property type="entry name" value="OS09G0268800 PROTEIN"/>
    <property type="match status" value="1"/>
</dbReference>
<dbReference type="Pfam" id="PF14111">
    <property type="entry name" value="DUF4283"/>
    <property type="match status" value="1"/>
</dbReference>
<evidence type="ECO:0000256" key="1">
    <source>
        <dbReference type="PROSITE-ProRule" id="PRU00047"/>
    </source>
</evidence>
<dbReference type="InterPro" id="IPR001878">
    <property type="entry name" value="Znf_CCHC"/>
</dbReference>
<dbReference type="EMBL" id="JANJYJ010000002">
    <property type="protein sequence ID" value="KAK3226085.1"/>
    <property type="molecule type" value="Genomic_DNA"/>
</dbReference>
<protein>
    <recommendedName>
        <fullName evidence="2">CCHC-type domain-containing protein</fullName>
    </recommendedName>
</protein>
<reference evidence="3" key="1">
    <citation type="journal article" date="2023" name="Plant J.">
        <title>Genome sequences and population genomics provide insights into the demographic history, inbreeding, and mutation load of two 'living fossil' tree species of Dipteronia.</title>
        <authorList>
            <person name="Feng Y."/>
            <person name="Comes H.P."/>
            <person name="Chen J."/>
            <person name="Zhu S."/>
            <person name="Lu R."/>
            <person name="Zhang X."/>
            <person name="Li P."/>
            <person name="Qiu J."/>
            <person name="Olsen K.M."/>
            <person name="Qiu Y."/>
        </authorList>
    </citation>
    <scope>NUCLEOTIDE SEQUENCE</scope>
    <source>
        <strain evidence="3">NBL</strain>
    </source>
</reference>
<dbReference type="InterPro" id="IPR025558">
    <property type="entry name" value="DUF4283"/>
</dbReference>
<organism evidence="3 4">
    <name type="scientific">Dipteronia sinensis</name>
    <dbReference type="NCBI Taxonomy" id="43782"/>
    <lineage>
        <taxon>Eukaryota</taxon>
        <taxon>Viridiplantae</taxon>
        <taxon>Streptophyta</taxon>
        <taxon>Embryophyta</taxon>
        <taxon>Tracheophyta</taxon>
        <taxon>Spermatophyta</taxon>
        <taxon>Magnoliopsida</taxon>
        <taxon>eudicotyledons</taxon>
        <taxon>Gunneridae</taxon>
        <taxon>Pentapetalae</taxon>
        <taxon>rosids</taxon>
        <taxon>malvids</taxon>
        <taxon>Sapindales</taxon>
        <taxon>Sapindaceae</taxon>
        <taxon>Hippocastanoideae</taxon>
        <taxon>Acereae</taxon>
        <taxon>Dipteronia</taxon>
    </lineage>
</organism>
<keyword evidence="4" id="KW-1185">Reference proteome</keyword>
<gene>
    <name evidence="3" type="ORF">Dsin_005947</name>
</gene>
<sequence>MDSEDIASLCTSLTISNCNGPVQLLDGKLMDDAIHRMSLCMVGKILLSKRVNREAFIRVIGKIWQVNKGVNIESVTGNTFTFHFKDVHDLNRVVSEGPWSFDNALIAMERRVGKGTIESLNFNHEDFWVQIHQVPLLCMTREIRGFLGGLIGQVLDVDGGASGDCVGKFMRVRVQVDIKKPLKRCLRVDILGDGSKTVIVLRYERLSNHCFKCGMVNHTTTECPENELNPIVNGKEKPPFGFWLRASGRGDQ</sequence>
<dbReference type="InterPro" id="IPR025836">
    <property type="entry name" value="Zn_knuckle_CX2CX4HX4C"/>
</dbReference>
<dbReference type="InterPro" id="IPR040256">
    <property type="entry name" value="At4g02000-like"/>
</dbReference>
<dbReference type="GO" id="GO:0003676">
    <property type="term" value="F:nucleic acid binding"/>
    <property type="evidence" value="ECO:0007669"/>
    <property type="project" value="InterPro"/>
</dbReference>
<keyword evidence="1" id="KW-0862">Zinc</keyword>
<evidence type="ECO:0000313" key="4">
    <source>
        <dbReference type="Proteomes" id="UP001281410"/>
    </source>
</evidence>
<evidence type="ECO:0000313" key="3">
    <source>
        <dbReference type="EMBL" id="KAK3226085.1"/>
    </source>
</evidence>
<dbReference type="Pfam" id="PF14392">
    <property type="entry name" value="zf-CCHC_4"/>
    <property type="match status" value="1"/>
</dbReference>
<evidence type="ECO:0000259" key="2">
    <source>
        <dbReference type="PROSITE" id="PS50158"/>
    </source>
</evidence>
<dbReference type="GO" id="GO:0008270">
    <property type="term" value="F:zinc ion binding"/>
    <property type="evidence" value="ECO:0007669"/>
    <property type="project" value="UniProtKB-KW"/>
</dbReference>
<dbReference type="PANTHER" id="PTHR31286">
    <property type="entry name" value="GLYCINE-RICH CELL WALL STRUCTURAL PROTEIN 1.8-LIKE"/>
    <property type="match status" value="1"/>
</dbReference>
<feature type="domain" description="CCHC-type" evidence="2">
    <location>
        <begin position="210"/>
        <end position="225"/>
    </location>
</feature>
<dbReference type="PROSITE" id="PS50158">
    <property type="entry name" value="ZF_CCHC"/>
    <property type="match status" value="1"/>
</dbReference>
<keyword evidence="1" id="KW-0479">Metal-binding</keyword>
<keyword evidence="1" id="KW-0863">Zinc-finger</keyword>
<dbReference type="AlphaFoldDB" id="A0AAE0AYA4"/>
<name>A0AAE0AYA4_9ROSI</name>
<comment type="caution">
    <text evidence="3">The sequence shown here is derived from an EMBL/GenBank/DDBJ whole genome shotgun (WGS) entry which is preliminary data.</text>
</comment>
<proteinExistence type="predicted"/>
<dbReference type="Proteomes" id="UP001281410">
    <property type="component" value="Unassembled WGS sequence"/>
</dbReference>
<accession>A0AAE0AYA4</accession>